<name>A0A2T2WGD2_9FIRM</name>
<evidence type="ECO:0000313" key="3">
    <source>
        <dbReference type="Proteomes" id="UP000241848"/>
    </source>
</evidence>
<sequence length="113" mass="12705">MTLLEALTQFAYECNHNDRLQAMNRDWTRRIQLDPDDTHLPHYIISDSGQLSVGAGAVDNPDLLITSSEEILTAVFSGQMTPTEPYNAGDLMVKGRQDDVMRLDILTLLIWGE</sequence>
<proteinExistence type="predicted"/>
<organism evidence="2 3">
    <name type="scientific">Sulfobacillus acidophilus</name>
    <dbReference type="NCBI Taxonomy" id="53633"/>
    <lineage>
        <taxon>Bacteria</taxon>
        <taxon>Bacillati</taxon>
        <taxon>Bacillota</taxon>
        <taxon>Clostridia</taxon>
        <taxon>Eubacteriales</taxon>
        <taxon>Clostridiales Family XVII. Incertae Sedis</taxon>
        <taxon>Sulfobacillus</taxon>
    </lineage>
</organism>
<reference evidence="2 3" key="1">
    <citation type="journal article" date="2014" name="BMC Genomics">
        <title>Comparison of environmental and isolate Sulfobacillus genomes reveals diverse carbon, sulfur, nitrogen, and hydrogen metabolisms.</title>
        <authorList>
            <person name="Justice N.B."/>
            <person name="Norman A."/>
            <person name="Brown C.T."/>
            <person name="Singh A."/>
            <person name="Thomas B.C."/>
            <person name="Banfield J.F."/>
        </authorList>
    </citation>
    <scope>NUCLEOTIDE SEQUENCE [LARGE SCALE GENOMIC DNA]</scope>
    <source>
        <strain evidence="2">AMDSBA3</strain>
    </source>
</reference>
<dbReference type="AlphaFoldDB" id="A0A2T2WGD2"/>
<evidence type="ECO:0000259" key="1">
    <source>
        <dbReference type="Pfam" id="PF02036"/>
    </source>
</evidence>
<protein>
    <submittedName>
        <fullName evidence="2">Sterol carrier protein</fullName>
    </submittedName>
</protein>
<dbReference type="SUPFAM" id="SSF55718">
    <property type="entry name" value="SCP-like"/>
    <property type="match status" value="1"/>
</dbReference>
<dbReference type="EMBL" id="PXYV01000037">
    <property type="protein sequence ID" value="PSR21294.1"/>
    <property type="molecule type" value="Genomic_DNA"/>
</dbReference>
<evidence type="ECO:0000313" key="2">
    <source>
        <dbReference type="EMBL" id="PSR21294.1"/>
    </source>
</evidence>
<dbReference type="Proteomes" id="UP000241848">
    <property type="component" value="Unassembled WGS sequence"/>
</dbReference>
<dbReference type="Pfam" id="PF02036">
    <property type="entry name" value="SCP2"/>
    <property type="match status" value="1"/>
</dbReference>
<accession>A0A2T2WGD2</accession>
<gene>
    <name evidence="2" type="ORF">C7B45_11305</name>
</gene>
<dbReference type="InterPro" id="IPR036527">
    <property type="entry name" value="SCP2_sterol-bd_dom_sf"/>
</dbReference>
<comment type="caution">
    <text evidence="2">The sequence shown here is derived from an EMBL/GenBank/DDBJ whole genome shotgun (WGS) entry which is preliminary data.</text>
</comment>
<dbReference type="InterPro" id="IPR003033">
    <property type="entry name" value="SCP2_sterol-bd_dom"/>
</dbReference>
<dbReference type="Gene3D" id="3.30.1050.10">
    <property type="entry name" value="SCP2 sterol-binding domain"/>
    <property type="match status" value="1"/>
</dbReference>
<feature type="domain" description="SCP2" evidence="1">
    <location>
        <begin position="27"/>
        <end position="101"/>
    </location>
</feature>